<evidence type="ECO:0000256" key="1">
    <source>
        <dbReference type="SAM" id="MobiDB-lite"/>
    </source>
</evidence>
<name>A0A7W6UL51_9HYPH</name>
<reference evidence="2 3" key="1">
    <citation type="submission" date="2020-08" db="EMBL/GenBank/DDBJ databases">
        <title>Genomic Encyclopedia of Type Strains, Phase IV (KMG-V): Genome sequencing to study the core and pangenomes of soil and plant-associated prokaryotes.</title>
        <authorList>
            <person name="Whitman W."/>
        </authorList>
    </citation>
    <scope>NUCLEOTIDE SEQUENCE [LARGE SCALE GENOMIC DNA]</scope>
    <source>
        <strain evidence="2 3">SEMIA 414</strain>
    </source>
</reference>
<proteinExistence type="predicted"/>
<feature type="compositionally biased region" description="Low complexity" evidence="1">
    <location>
        <begin position="25"/>
        <end position="37"/>
    </location>
</feature>
<feature type="region of interest" description="Disordered" evidence="1">
    <location>
        <begin position="13"/>
        <end position="41"/>
    </location>
</feature>
<feature type="compositionally biased region" description="Basic residues" evidence="1">
    <location>
        <begin position="15"/>
        <end position="24"/>
    </location>
</feature>
<dbReference type="AlphaFoldDB" id="A0A7W6UL51"/>
<dbReference type="Proteomes" id="UP000533724">
    <property type="component" value="Unassembled WGS sequence"/>
</dbReference>
<sequence>MTSGVRNLRMAVAVRRSRRSRSPVRHASSSPRRSGPRQQWEVLDMGPASRYCRTDTLQRQARALSSSHRVEPGCDEFTRPGSCPLSSMWFAELRFAARRSMRRAKPSIVEIRPPQKVVATDRRNPEAFDRWGDYPNQSVARKMAEARMTALDARGLPVAAHMPSSRAVSRRLLFAPQMRGVIVVKRRGTCRLR</sequence>
<protein>
    <submittedName>
        <fullName evidence="2">Uncharacterized protein</fullName>
    </submittedName>
</protein>
<dbReference type="EMBL" id="JACIHI010000007">
    <property type="protein sequence ID" value="MBB4440223.1"/>
    <property type="molecule type" value="Genomic_DNA"/>
</dbReference>
<accession>A0A7W6UL51</accession>
<comment type="caution">
    <text evidence="2">The sequence shown here is derived from an EMBL/GenBank/DDBJ whole genome shotgun (WGS) entry which is preliminary data.</text>
</comment>
<evidence type="ECO:0000313" key="3">
    <source>
        <dbReference type="Proteomes" id="UP000533724"/>
    </source>
</evidence>
<evidence type="ECO:0000313" key="2">
    <source>
        <dbReference type="EMBL" id="MBB4440223.1"/>
    </source>
</evidence>
<organism evidence="2 3">
    <name type="scientific">Rhizobium esperanzae</name>
    <dbReference type="NCBI Taxonomy" id="1967781"/>
    <lineage>
        <taxon>Bacteria</taxon>
        <taxon>Pseudomonadati</taxon>
        <taxon>Pseudomonadota</taxon>
        <taxon>Alphaproteobacteria</taxon>
        <taxon>Hyphomicrobiales</taxon>
        <taxon>Rhizobiaceae</taxon>
        <taxon>Rhizobium/Agrobacterium group</taxon>
        <taxon>Rhizobium</taxon>
    </lineage>
</organism>
<gene>
    <name evidence="2" type="ORF">GGE15_003499</name>
</gene>